<keyword evidence="4 7" id="KW-0812">Transmembrane</keyword>
<dbReference type="GO" id="GO:0005886">
    <property type="term" value="C:plasma membrane"/>
    <property type="evidence" value="ECO:0007669"/>
    <property type="project" value="TreeGrafter"/>
</dbReference>
<feature type="transmembrane region" description="Helical" evidence="7">
    <location>
        <begin position="103"/>
        <end position="122"/>
    </location>
</feature>
<accession>A0A0M1P4A9</accession>
<feature type="transmembrane region" description="Helical" evidence="7">
    <location>
        <begin position="77"/>
        <end position="97"/>
    </location>
</feature>
<dbReference type="RefSeq" id="WP_054402293.1">
    <property type="nucleotide sequence ID" value="NZ_LIUT01000001.1"/>
</dbReference>
<evidence type="ECO:0000256" key="1">
    <source>
        <dbReference type="ARBA" id="ARBA00004141"/>
    </source>
</evidence>
<dbReference type="AlphaFoldDB" id="A0A0M1P4A9"/>
<keyword evidence="5 7" id="KW-1133">Transmembrane helix</keyword>
<evidence type="ECO:0000256" key="7">
    <source>
        <dbReference type="SAM" id="Phobius"/>
    </source>
</evidence>
<dbReference type="InterPro" id="IPR006043">
    <property type="entry name" value="NCS2"/>
</dbReference>
<gene>
    <name evidence="8" type="ORF">AM231_08825</name>
</gene>
<dbReference type="GO" id="GO:0005345">
    <property type="term" value="F:purine nucleobase transmembrane transporter activity"/>
    <property type="evidence" value="ECO:0007669"/>
    <property type="project" value="TreeGrafter"/>
</dbReference>
<dbReference type="Proteomes" id="UP000036932">
    <property type="component" value="Unassembled WGS sequence"/>
</dbReference>
<evidence type="ECO:0000256" key="6">
    <source>
        <dbReference type="ARBA" id="ARBA00023136"/>
    </source>
</evidence>
<evidence type="ECO:0000256" key="5">
    <source>
        <dbReference type="ARBA" id="ARBA00022989"/>
    </source>
</evidence>
<name>A0A0M1P4A9_9BACL</name>
<keyword evidence="9" id="KW-1185">Reference proteome</keyword>
<organism evidence="8 9">
    <name type="scientific">Paenibacillus solani</name>
    <dbReference type="NCBI Taxonomy" id="1705565"/>
    <lineage>
        <taxon>Bacteria</taxon>
        <taxon>Bacillati</taxon>
        <taxon>Bacillota</taxon>
        <taxon>Bacilli</taxon>
        <taxon>Bacillales</taxon>
        <taxon>Paenibacillaceae</taxon>
        <taxon>Paenibacillus</taxon>
    </lineage>
</organism>
<feature type="transmembrane region" description="Helical" evidence="7">
    <location>
        <begin position="21"/>
        <end position="42"/>
    </location>
</feature>
<feature type="transmembrane region" description="Helical" evidence="7">
    <location>
        <begin position="344"/>
        <end position="363"/>
    </location>
</feature>
<proteinExistence type="inferred from homology"/>
<feature type="transmembrane region" description="Helical" evidence="7">
    <location>
        <begin position="134"/>
        <end position="153"/>
    </location>
</feature>
<keyword evidence="6 7" id="KW-0472">Membrane</keyword>
<comment type="caution">
    <text evidence="8">The sequence shown here is derived from an EMBL/GenBank/DDBJ whole genome shotgun (WGS) entry which is preliminary data.</text>
</comment>
<feature type="transmembrane region" description="Helical" evidence="7">
    <location>
        <begin position="48"/>
        <end position="70"/>
    </location>
</feature>
<dbReference type="PANTHER" id="PTHR43337">
    <property type="entry name" value="XANTHINE/URACIL PERMEASE C887.17-RELATED"/>
    <property type="match status" value="1"/>
</dbReference>
<evidence type="ECO:0000313" key="8">
    <source>
        <dbReference type="EMBL" id="KOR89247.1"/>
    </source>
</evidence>
<evidence type="ECO:0000313" key="9">
    <source>
        <dbReference type="Proteomes" id="UP000036932"/>
    </source>
</evidence>
<dbReference type="PATRIC" id="fig|1705565.3.peg.3727"/>
<evidence type="ECO:0000256" key="4">
    <source>
        <dbReference type="ARBA" id="ARBA00022692"/>
    </source>
</evidence>
<keyword evidence="3" id="KW-0813">Transport</keyword>
<sequence length="432" mass="45633">MSKRSGRLKETADLERPVQKELLAGVISFFTIVYIIAVNASILQDAGIPLEAGIIATALTSFVGCLLMGWWADTPIILVPGMGINALFTYTIVQTMGLTWQEALGAVVVSGVLFALVAFTPLTRTISQSIPDSLKEATTVGIGLFLTFIGLQKGGIVIANKQTFVALGHFSDPSTMLTLVTLAIALVLFIRNVPGNFLITIAIGTLLAIGFGQVNLSEVSYGDVSLHAYLDVFGAFSLGNMASATFWIAAFTLALVIVFENIGMIHGHLSMVGKPQKFTRSLQANAISVITAGIFGTSPTVSTVESAAGISTGGRTGLTAITTGVLFLVSMFFIPIIKLIPDSAIAPILIIVGGLMISGVQRIQFDQFTEAFPAFLIIALIPLTYSIVDGMAFGFIAYVILKISLGKAKEISLPLYCTAALFLVNFVLHAAG</sequence>
<feature type="transmembrane region" description="Helical" evidence="7">
    <location>
        <begin position="375"/>
        <end position="401"/>
    </location>
</feature>
<dbReference type="PANTHER" id="PTHR43337:SF2">
    <property type="entry name" value="XANTHINE_URACIL PERMEASE"/>
    <property type="match status" value="1"/>
</dbReference>
<feature type="transmembrane region" description="Helical" evidence="7">
    <location>
        <begin position="173"/>
        <end position="190"/>
    </location>
</feature>
<dbReference type="InterPro" id="IPR045018">
    <property type="entry name" value="Azg-like"/>
</dbReference>
<feature type="transmembrane region" description="Helical" evidence="7">
    <location>
        <begin position="197"/>
        <end position="216"/>
    </location>
</feature>
<comment type="subcellular location">
    <subcellularLocation>
        <location evidence="1">Membrane</location>
        <topology evidence="1">Multi-pass membrane protein</topology>
    </subcellularLocation>
</comment>
<dbReference type="OrthoDB" id="9808458at2"/>
<dbReference type="EMBL" id="LIUT01000001">
    <property type="protein sequence ID" value="KOR89247.1"/>
    <property type="molecule type" value="Genomic_DNA"/>
</dbReference>
<feature type="transmembrane region" description="Helical" evidence="7">
    <location>
        <begin position="236"/>
        <end position="259"/>
    </location>
</feature>
<comment type="similarity">
    <text evidence="2">Belongs to the nucleobase:cation symporter-2 (NCS2) (TC 2.A.40) family. Azg-like subfamily.</text>
</comment>
<evidence type="ECO:0000256" key="2">
    <source>
        <dbReference type="ARBA" id="ARBA00005697"/>
    </source>
</evidence>
<reference evidence="9" key="1">
    <citation type="submission" date="2015-08" db="EMBL/GenBank/DDBJ databases">
        <title>Genome sequencing project for genomic taxonomy and phylogenomics of Bacillus-like bacteria.</title>
        <authorList>
            <person name="Liu B."/>
            <person name="Wang J."/>
            <person name="Zhu Y."/>
            <person name="Liu G."/>
            <person name="Chen Q."/>
            <person name="Chen Z."/>
            <person name="Lan J."/>
            <person name="Che J."/>
            <person name="Ge C."/>
            <person name="Shi H."/>
            <person name="Pan Z."/>
            <person name="Liu X."/>
        </authorList>
    </citation>
    <scope>NUCLEOTIDE SEQUENCE [LARGE SCALE GENOMIC DNA]</scope>
    <source>
        <strain evidence="9">FJAT-22460</strain>
    </source>
</reference>
<feature type="transmembrane region" description="Helical" evidence="7">
    <location>
        <begin position="318"/>
        <end position="337"/>
    </location>
</feature>
<dbReference type="Pfam" id="PF00860">
    <property type="entry name" value="Xan_ur_permease"/>
    <property type="match status" value="1"/>
</dbReference>
<evidence type="ECO:0000256" key="3">
    <source>
        <dbReference type="ARBA" id="ARBA00022448"/>
    </source>
</evidence>
<protein>
    <submittedName>
        <fullName evidence="8">Permease</fullName>
    </submittedName>
</protein>
<feature type="transmembrane region" description="Helical" evidence="7">
    <location>
        <begin position="413"/>
        <end position="431"/>
    </location>
</feature>
<feature type="transmembrane region" description="Helical" evidence="7">
    <location>
        <begin position="280"/>
        <end position="298"/>
    </location>
</feature>